<feature type="compositionally biased region" description="Acidic residues" evidence="1">
    <location>
        <begin position="332"/>
        <end position="353"/>
    </location>
</feature>
<feature type="region of interest" description="Disordered" evidence="1">
    <location>
        <begin position="981"/>
        <end position="1008"/>
    </location>
</feature>
<accession>A0A9P5Q043</accession>
<dbReference type="InterPro" id="IPR016024">
    <property type="entry name" value="ARM-type_fold"/>
</dbReference>
<dbReference type="InterPro" id="IPR022031">
    <property type="entry name" value="Rif1_N"/>
</dbReference>
<dbReference type="AlphaFoldDB" id="A0A9P5Q043"/>
<feature type="region of interest" description="Disordered" evidence="1">
    <location>
        <begin position="1063"/>
        <end position="1111"/>
    </location>
</feature>
<dbReference type="Proteomes" id="UP000772434">
    <property type="component" value="Unassembled WGS sequence"/>
</dbReference>
<reference evidence="3" key="1">
    <citation type="submission" date="2020-11" db="EMBL/GenBank/DDBJ databases">
        <authorList>
            <consortium name="DOE Joint Genome Institute"/>
            <person name="Ahrendt S."/>
            <person name="Riley R."/>
            <person name="Andreopoulos W."/>
            <person name="Labutti K."/>
            <person name="Pangilinan J."/>
            <person name="Ruiz-Duenas F.J."/>
            <person name="Barrasa J.M."/>
            <person name="Sanchez-Garcia M."/>
            <person name="Camarero S."/>
            <person name="Miyauchi S."/>
            <person name="Serrano A."/>
            <person name="Linde D."/>
            <person name="Babiker R."/>
            <person name="Drula E."/>
            <person name="Ayuso-Fernandez I."/>
            <person name="Pacheco R."/>
            <person name="Padilla G."/>
            <person name="Ferreira P."/>
            <person name="Barriuso J."/>
            <person name="Kellner H."/>
            <person name="Castanera R."/>
            <person name="Alfaro M."/>
            <person name="Ramirez L."/>
            <person name="Pisabarro A.G."/>
            <person name="Kuo A."/>
            <person name="Tritt A."/>
            <person name="Lipzen A."/>
            <person name="He G."/>
            <person name="Yan M."/>
            <person name="Ng V."/>
            <person name="Cullen D."/>
            <person name="Martin F."/>
            <person name="Rosso M.-N."/>
            <person name="Henrissat B."/>
            <person name="Hibbett D."/>
            <person name="Martinez A.T."/>
            <person name="Grigoriev I.V."/>
        </authorList>
    </citation>
    <scope>NUCLEOTIDE SEQUENCE</scope>
    <source>
        <strain evidence="3">AH 40177</strain>
    </source>
</reference>
<keyword evidence="4" id="KW-1185">Reference proteome</keyword>
<organism evidence="3 4">
    <name type="scientific">Rhodocollybia butyracea</name>
    <dbReference type="NCBI Taxonomy" id="206335"/>
    <lineage>
        <taxon>Eukaryota</taxon>
        <taxon>Fungi</taxon>
        <taxon>Dikarya</taxon>
        <taxon>Basidiomycota</taxon>
        <taxon>Agaricomycotina</taxon>
        <taxon>Agaricomycetes</taxon>
        <taxon>Agaricomycetidae</taxon>
        <taxon>Agaricales</taxon>
        <taxon>Marasmiineae</taxon>
        <taxon>Omphalotaceae</taxon>
        <taxon>Rhodocollybia</taxon>
    </lineage>
</organism>
<evidence type="ECO:0000313" key="3">
    <source>
        <dbReference type="EMBL" id="KAF9071200.1"/>
    </source>
</evidence>
<sequence>MNQNTRDARENIPITKPYHEANEEASAHINSAPSMASSPSTSAHGSKHSIISIHYLQSPLNTLEDSLTGDHFDLHDLSEAYNVLSTRIKDILLRDVDSEQALSVLREQSHTLTNALRRDVMRVLTNPYLTPRRDDMDPEEVQFARDLAMLGQQAIRLISELFAFPQLSSTMSDDQLRLLLHDVLAILSEPSLPTPHSKRTFALLRWTLQSQKLPENVLTHHKKQIMATVKQSLEGEKLSEQIVIDGLKILAELLRGYGRLFLSSACDLLDAVLNRLIAETLSIRFAAGNTLSAFVHAKIMLLLGNKHKVTIKISRTVRKFSLQYFAQELPEPESLEELSQDPSEEELSQEPPEDLSQKPPLYCFLSSAFAISQLAHDGDGPQWAAAVLASLIVLFDERVFTSLPALRHIKALLWKVSEHQSITVKYLHPSIWRSFVWAFARIPSEEELSRKVQVFLSQDYRNGVGALACYVTMNFQSDDSVGRTLGVVADMFKQPQARMDAIHLTCQLLGSSSDASSSIVHVLQEKLFDGQILETHLANLREKLRRIPNVVRSFSIAEITPHWNKLHEFWIAGVKFILNESQQAIPQYLFEAWRTLISTAARIHKDHTLPPPIVQTLEDLSSESILDISDVRTEIRQIHLLRGLWKLVQASFTGSSLDVLADYFLGAVVRRNFDISSAPVQSEWVHLCQDIRVYPLKGAGRRLNTKGGPSFNTKTWVAVARVWIAAEGASGDNLITFLKFYFPEQLSTDEELELWKKLFYKALAASKAQPNAKEAVLNLWNTFISKDEEVILAFPRQFHALISAFADPFDNDMSEEILAFIDHLLLSLYPPSIHPLSVCLRYIDTIRGIVTYLPEKHLVPCLAQLSNCLCLWIEDKSPALPDEMYSQHVLPLYKDVLRKLRNEEPNETTLLTLWKFLVAPFQRPMDKDQESAQICAKAADAFDEFWSATYQGKAEFFPLYDQDLKKYLKALALVENGNQADGLTQSEDSQKTDGSYVPETQPLEPAPVTGSQAMANYVDMLINKGNEERDLADADIVPSSSSPLRAPLIPSWKPVLRQDIDAMAVDRPEDPGSSAVSTRGMKRKRQEKDQDATPPETSFLPKAQAPPIPKPKTRLRMAHVEVMKAQHEPLRTPTRPRKSQTSVIAASTWNRGSQLMTPEPSAPPSSHHGHAVHSAQEDDEEEDYGSWEKGVASPSSFAQISRDLEMDDTMDGTHVAKRGEHRAAARFEANSPP</sequence>
<dbReference type="OrthoDB" id="3259617at2759"/>
<dbReference type="Pfam" id="PF12231">
    <property type="entry name" value="Rif1_N"/>
    <property type="match status" value="1"/>
</dbReference>
<feature type="region of interest" description="Disordered" evidence="1">
    <location>
        <begin position="1148"/>
        <end position="1233"/>
    </location>
</feature>
<dbReference type="SUPFAM" id="SSF48371">
    <property type="entry name" value="ARM repeat"/>
    <property type="match status" value="1"/>
</dbReference>
<name>A0A9P5Q043_9AGAR</name>
<evidence type="ECO:0000259" key="2">
    <source>
        <dbReference type="Pfam" id="PF12231"/>
    </source>
</evidence>
<feature type="domain" description="Telomere-associated protein Rif1 N-terminal" evidence="2">
    <location>
        <begin position="96"/>
        <end position="289"/>
    </location>
</feature>
<evidence type="ECO:0000256" key="1">
    <source>
        <dbReference type="SAM" id="MobiDB-lite"/>
    </source>
</evidence>
<dbReference type="EMBL" id="JADNRY010000034">
    <property type="protein sequence ID" value="KAF9071200.1"/>
    <property type="molecule type" value="Genomic_DNA"/>
</dbReference>
<proteinExistence type="predicted"/>
<gene>
    <name evidence="3" type="ORF">BDP27DRAFT_1322500</name>
</gene>
<comment type="caution">
    <text evidence="3">The sequence shown here is derived from an EMBL/GenBank/DDBJ whole genome shotgun (WGS) entry which is preliminary data.</text>
</comment>
<feature type="region of interest" description="Disordered" evidence="1">
    <location>
        <begin position="332"/>
        <end position="356"/>
    </location>
</feature>
<evidence type="ECO:0000313" key="4">
    <source>
        <dbReference type="Proteomes" id="UP000772434"/>
    </source>
</evidence>
<protein>
    <recommendedName>
        <fullName evidence="2">Telomere-associated protein Rif1 N-terminal domain-containing protein</fullName>
    </recommendedName>
</protein>